<accession>A0A1B2DQM3</accession>
<gene>
    <name evidence="1" type="ORF">BBD42_28555</name>
</gene>
<dbReference type="RefSeq" id="WP_099520961.1">
    <property type="nucleotide sequence ID" value="NZ_CP016808.1"/>
</dbReference>
<dbReference type="EMBL" id="CP016808">
    <property type="protein sequence ID" value="ANY70012.1"/>
    <property type="molecule type" value="Genomic_DNA"/>
</dbReference>
<evidence type="ECO:0000313" key="1">
    <source>
        <dbReference type="EMBL" id="ANY70012.1"/>
    </source>
</evidence>
<name>A0A1B2DQM3_9BACL</name>
<evidence type="ECO:0008006" key="2">
    <source>
        <dbReference type="Google" id="ProtNLM"/>
    </source>
</evidence>
<reference evidence="1" key="1">
    <citation type="submission" date="2016-08" db="EMBL/GenBank/DDBJ databases">
        <title>Complete Genome Seqeunce of Paenibacillus sp. BIHB 4019 from tea rhizoplane.</title>
        <authorList>
            <person name="Thakur R."/>
            <person name="Swarnkar M.K."/>
            <person name="Gulati A."/>
        </authorList>
    </citation>
    <scope>NUCLEOTIDE SEQUENCE [LARGE SCALE GENOMIC DNA]</scope>
    <source>
        <strain evidence="1">BIHB4019</strain>
    </source>
</reference>
<proteinExistence type="predicted"/>
<organism evidence="1">
    <name type="scientific">Paenibacillus sp. BIHB 4019</name>
    <dbReference type="NCBI Taxonomy" id="1870819"/>
    <lineage>
        <taxon>Bacteria</taxon>
        <taxon>Bacillati</taxon>
        <taxon>Bacillota</taxon>
        <taxon>Bacilli</taxon>
        <taxon>Bacillales</taxon>
        <taxon>Paenibacillaceae</taxon>
        <taxon>Paenibacillus</taxon>
    </lineage>
</organism>
<sequence length="97" mass="11025">MTEEKYPEHYFEHYIACAGTSHVSLDQEGFRELAQTYLHIEGIEALRELVQEIHAIAENNDWSFFADHSTPIVEPPMKIAQLKLLAQEAIALAASQE</sequence>
<dbReference type="AlphaFoldDB" id="A0A1B2DQM3"/>
<protein>
    <recommendedName>
        <fullName evidence="2">CdiI immunity protein domain-containing protein</fullName>
    </recommendedName>
</protein>